<keyword evidence="1" id="KW-0812">Transmembrane</keyword>
<evidence type="ECO:0000256" key="1">
    <source>
        <dbReference type="SAM" id="Phobius"/>
    </source>
</evidence>
<keyword evidence="1" id="KW-0472">Membrane</keyword>
<proteinExistence type="predicted"/>
<protein>
    <recommendedName>
        <fullName evidence="4">GAF domain-containing protein</fullName>
    </recommendedName>
</protein>
<keyword evidence="1" id="KW-1133">Transmembrane helix</keyword>
<reference evidence="2 3" key="1">
    <citation type="submission" date="2019-12" db="EMBL/GenBank/DDBJ databases">
        <title>Paenibacillus sp. nov. sp. isolated from soil.</title>
        <authorList>
            <person name="Kim J."/>
            <person name="Jeong S.E."/>
            <person name="Jung H.S."/>
            <person name="Jeon C.O."/>
        </authorList>
    </citation>
    <scope>NUCLEOTIDE SEQUENCE [LARGE SCALE GENOMIC DNA]</scope>
    <source>
        <strain evidence="2 3">5J-6</strain>
    </source>
</reference>
<name>A0A6L8V5V6_9BACL</name>
<evidence type="ECO:0008006" key="4">
    <source>
        <dbReference type="Google" id="ProtNLM"/>
    </source>
</evidence>
<sequence length="409" mass="47369">MIFRQNRRWIAWLELAVIFAILIVIYLVYRVDWLAWSLNPLMFVILYFSLRYGIRIGIATAGGASLLHIATYIEMNGDLYGLFDRWDQAKWFISYWGIALFVGHVASDLRFRYSILADEFEENKQHLAKVEESYKDLYVVKKALETKVIGAQESLFTLYKIAKALDSEDSEIIFTDAVRLCKDLIQAGSIVIYRMNPTGDVLRLKVYYGSEPRYPATVFLDIPSLYARVREEKSIQLRLEGEPQDIPLLAGPLLDQNNQIVAIIGLNGLDFVSMNKHTLDLFRLILTWMGESCVKAFEREQKLNNQRYFPDTKVMVPEYFYAKLNEETLRASDFDQKFLLLQLPIDLGEMEESAALREINEITRLMLRDEDAMSYDAFRGELLFLLPATSPELAALIEERIRDRFNRGG</sequence>
<dbReference type="InterPro" id="IPR029016">
    <property type="entry name" value="GAF-like_dom_sf"/>
</dbReference>
<comment type="caution">
    <text evidence="2">The sequence shown here is derived from an EMBL/GenBank/DDBJ whole genome shotgun (WGS) entry which is preliminary data.</text>
</comment>
<dbReference type="Gene3D" id="3.30.450.40">
    <property type="match status" value="1"/>
</dbReference>
<evidence type="ECO:0000313" key="2">
    <source>
        <dbReference type="EMBL" id="MZQ85675.1"/>
    </source>
</evidence>
<evidence type="ECO:0000313" key="3">
    <source>
        <dbReference type="Proteomes" id="UP000481087"/>
    </source>
</evidence>
<feature type="transmembrane region" description="Helical" evidence="1">
    <location>
        <begin position="56"/>
        <end position="73"/>
    </location>
</feature>
<dbReference type="AlphaFoldDB" id="A0A6L8V5V6"/>
<dbReference type="EMBL" id="WTUZ01000033">
    <property type="protein sequence ID" value="MZQ85675.1"/>
    <property type="molecule type" value="Genomic_DNA"/>
</dbReference>
<feature type="transmembrane region" description="Helical" evidence="1">
    <location>
        <begin position="9"/>
        <end position="27"/>
    </location>
</feature>
<feature type="transmembrane region" description="Helical" evidence="1">
    <location>
        <begin position="93"/>
        <end position="111"/>
    </location>
</feature>
<dbReference type="SUPFAM" id="SSF55781">
    <property type="entry name" value="GAF domain-like"/>
    <property type="match status" value="1"/>
</dbReference>
<gene>
    <name evidence="2" type="ORF">GQF01_26540</name>
</gene>
<organism evidence="2 3">
    <name type="scientific">Paenibacillus silvestris</name>
    <dbReference type="NCBI Taxonomy" id="2606219"/>
    <lineage>
        <taxon>Bacteria</taxon>
        <taxon>Bacillati</taxon>
        <taxon>Bacillota</taxon>
        <taxon>Bacilli</taxon>
        <taxon>Bacillales</taxon>
        <taxon>Paenibacillaceae</taxon>
        <taxon>Paenibacillus</taxon>
    </lineage>
</organism>
<dbReference type="RefSeq" id="WP_161410001.1">
    <property type="nucleotide sequence ID" value="NZ_WTUZ01000033.1"/>
</dbReference>
<accession>A0A6L8V5V6</accession>
<dbReference type="Proteomes" id="UP000481087">
    <property type="component" value="Unassembled WGS sequence"/>
</dbReference>
<keyword evidence="3" id="KW-1185">Reference proteome</keyword>